<sequence length="138" mass="15314">MAEPRILYDSEDTYEPVDNVSVIVEGDQGEPLLMSSLMQKSMRTYDPSILRELYGIASKIHEQAGEIALGSIDLVNINDLPLNDPTISDAKVVTIIANHAEAINRISIVTNIIIRQLNTYFAYAHNEKALIPYTAPKT</sequence>
<dbReference type="Proteomes" id="UP000192722">
    <property type="component" value="Unassembled WGS sequence"/>
</dbReference>
<evidence type="ECO:0000313" key="1">
    <source>
        <dbReference type="EMBL" id="ORJ19863.1"/>
    </source>
</evidence>
<keyword evidence="2" id="KW-1185">Reference proteome</keyword>
<reference evidence="1 2" key="1">
    <citation type="journal article" date="2017" name="Int. J. Syst. Evol. Microbiol.">
        <title>Rouxiella badensis sp. nov. and Rouxiella silvae sp. nov. isolated from peat bog soil in Germany and emendation of the genus description.</title>
        <authorList>
            <person name="Le Fleche-Mateos A."/>
            <person name="Kugler J.H."/>
            <person name="Hansen S.H."/>
            <person name="Syldatk C."/>
            <person name="Hausmann R."/>
            <person name="Lomprez F."/>
            <person name="Vandenbogaert M."/>
            <person name="Manuguerra J.C."/>
            <person name="Grimont P.A."/>
        </authorList>
    </citation>
    <scope>NUCLEOTIDE SEQUENCE [LARGE SCALE GENOMIC DNA]</scope>
    <source>
        <strain evidence="1 2">213</strain>
    </source>
</reference>
<organism evidence="1 2">
    <name type="scientific">Rouxiella silvae</name>
    <dbReference type="NCBI Taxonomy" id="1646373"/>
    <lineage>
        <taxon>Bacteria</taxon>
        <taxon>Pseudomonadati</taxon>
        <taxon>Pseudomonadota</taxon>
        <taxon>Gammaproteobacteria</taxon>
        <taxon>Enterobacterales</taxon>
        <taxon>Yersiniaceae</taxon>
        <taxon>Rouxiella</taxon>
    </lineage>
</organism>
<gene>
    <name evidence="1" type="ORF">BS639_17885</name>
</gene>
<name>A0ABX3TXD7_9GAMM</name>
<protein>
    <submittedName>
        <fullName evidence="1">Uncharacterized protein</fullName>
    </submittedName>
</protein>
<dbReference type="EMBL" id="MRWD01000047">
    <property type="protein sequence ID" value="ORJ19863.1"/>
    <property type="molecule type" value="Genomic_DNA"/>
</dbReference>
<comment type="caution">
    <text evidence="1">The sequence shown here is derived from an EMBL/GenBank/DDBJ whole genome shotgun (WGS) entry which is preliminary data.</text>
</comment>
<proteinExistence type="predicted"/>
<evidence type="ECO:0000313" key="2">
    <source>
        <dbReference type="Proteomes" id="UP000192722"/>
    </source>
</evidence>
<accession>A0ABX3TXD7</accession>